<reference evidence="2" key="1">
    <citation type="journal article" date="2001" name="Nature">
        <title>Initial sequencing and analysis of the human genome.</title>
        <authorList>
            <consortium name="International Human Genome Sequencing Consortium"/>
            <person name="Lander E.S."/>
            <person name="Linton L.M."/>
            <person name="Birren B."/>
            <person name="Nusbaum C."/>
            <person name="Zody M.C."/>
            <person name="Baldwin J."/>
            <person name="Devon K."/>
            <person name="Dewar K."/>
            <person name="Doyle M."/>
            <person name="FitzHugh W."/>
            <person name="Funke R."/>
            <person name="Gage D."/>
            <person name="Harris K."/>
            <person name="Heaford A."/>
            <person name="Howland J."/>
            <person name="Kann L."/>
            <person name="Lehoczky J."/>
            <person name="LeVine R."/>
            <person name="McEwan P."/>
            <person name="McKernan K."/>
            <person name="Meldrim J."/>
            <person name="Mesirov J.P."/>
            <person name="Miranda C."/>
            <person name="Morris W."/>
            <person name="Naylor J."/>
            <person name="Raymond C."/>
            <person name="Rosetti M."/>
            <person name="Santos R."/>
            <person name="Sheridan A."/>
            <person name="Sougnez C."/>
            <person name="Stange-Thomann N."/>
            <person name="Stojanovic N."/>
            <person name="Subramanian A."/>
            <person name="Wyman D."/>
            <person name="Rogers J."/>
            <person name="Sulston J."/>
            <person name="Ainscough R."/>
            <person name="Beck S."/>
            <person name="Bentley D."/>
            <person name="Burton J."/>
            <person name="Clee C."/>
            <person name="Carter N."/>
            <person name="Coulson A."/>
            <person name="Deadman R."/>
            <person name="Deloukas P."/>
            <person name="Dunham A."/>
            <person name="Dunham I."/>
            <person name="Durbin R."/>
            <person name="French L."/>
            <person name="Grafham D."/>
            <person name="Gregory S."/>
            <person name="Hubbard T."/>
            <person name="Humphray S."/>
            <person name="Hunt A."/>
            <person name="Jones M."/>
            <person name="Lloyd C."/>
            <person name="McMurray A."/>
            <person name="Matthews L."/>
            <person name="Mercer S."/>
            <person name="Milne S."/>
            <person name="Mullikin J.C."/>
            <person name="Mungall A."/>
            <person name="Plumb R."/>
            <person name="Ross M."/>
            <person name="Shownkeen R."/>
            <person name="Sims S."/>
            <person name="Waterston R.H."/>
            <person name="Wilson R.K."/>
            <person name="Hillier L.W."/>
            <person name="McPherson J.D."/>
            <person name="Marra M.A."/>
            <person name="Mardis E.R."/>
            <person name="Fulton L.A."/>
            <person name="Chinwalla A.T."/>
            <person name="Pepin K.H."/>
            <person name="Gish W.R."/>
            <person name="Chissoe S.L."/>
            <person name="Wendl M.C."/>
            <person name="Delehaunty K.D."/>
            <person name="Miner T.L."/>
            <person name="Delehaunty A."/>
            <person name="Kramer J.B."/>
            <person name="Cook L.L."/>
            <person name="Fulton R.S."/>
            <person name="Johnson D.L."/>
            <person name="Minx P.J."/>
            <person name="Clifton S.W."/>
            <person name="Hawkins T."/>
            <person name="Branscomb E."/>
            <person name="Predki P."/>
            <person name="Richardson P."/>
            <person name="Wenning S."/>
            <person name="Slezak T."/>
            <person name="Doggett N."/>
            <person name="Cheng J.F."/>
            <person name="Olsen A."/>
            <person name="Lucas S."/>
            <person name="Elkin C."/>
            <person name="Uberbacher E."/>
            <person name="Frazier M."/>
            <person name="Gibbs R.A."/>
            <person name="Muzny D.M."/>
            <person name="Scherer S.E."/>
            <person name="Bouck J.B."/>
            <person name="Sodergren E.J."/>
            <person name="Worley K.C."/>
            <person name="Rives C.M."/>
            <person name="Gorrell J.H."/>
            <person name="Metzker M.L."/>
            <person name="Naylor S.L."/>
            <person name="Kucherlapati R.S."/>
            <person name="Nelson D.L."/>
            <person name="Weinstock G.M."/>
            <person name="Sakaki Y."/>
            <person name="Fujiyama A."/>
            <person name="Hattori M."/>
            <person name="Yada T."/>
            <person name="Toyoda A."/>
            <person name="Itoh T."/>
            <person name="Kawagoe C."/>
            <person name="Watanabe H."/>
            <person name="Totoki Y."/>
            <person name="Taylor T."/>
            <person name="Weissenbach J."/>
            <person name="Heilig R."/>
            <person name="Saurin W."/>
            <person name="Artiguenave F."/>
            <person name="Brottier P."/>
            <person name="Bruls T."/>
            <person name="Pelletier E."/>
            <person name="Robert C."/>
            <person name="Wincker P."/>
            <person name="Smith D.R."/>
            <person name="Doucette-Stamm L."/>
            <person name="Rubenfield M."/>
            <person name="Weinstock K."/>
            <person name="Lee H.M."/>
            <person name="Dubois J."/>
            <person name="Rosenthal A."/>
            <person name="Platzer M."/>
            <person name="Nyakatura G."/>
            <person name="Taudien S."/>
            <person name="Rump A."/>
            <person name="Yang H."/>
            <person name="Yu J."/>
            <person name="Wang J."/>
            <person name="Huang G."/>
            <person name="Gu J."/>
            <person name="Hood L."/>
            <person name="Rowen L."/>
            <person name="Madan A."/>
            <person name="Qin S."/>
            <person name="Davis R.W."/>
            <person name="Federspiel N.A."/>
            <person name="Abola A.P."/>
            <person name="Proctor M.J."/>
            <person name="Myers R.M."/>
            <person name="Schmutz J."/>
            <person name="Dickson M."/>
            <person name="Grimwood J."/>
            <person name="Cox D.R."/>
            <person name="Olson M.V."/>
            <person name="Kaul R."/>
            <person name="Raymond C."/>
            <person name="Shimizu N."/>
            <person name="Kawasaki K."/>
            <person name="Minoshima S."/>
            <person name="Evans G.A."/>
            <person name="Athanasiou M."/>
            <person name="Schultz R."/>
            <person name="Roe B.A."/>
            <person name="Chen F."/>
            <person name="Pan H."/>
            <person name="Ramser J."/>
            <person name="Lehrach H."/>
            <person name="Reinhardt R."/>
            <person name="McCombie W.R."/>
            <person name="de la Bastide M."/>
            <person name="Dedhia N."/>
            <person name="Blocker H."/>
            <person name="Hornischer K."/>
            <person name="Nordsiek G."/>
            <person name="Agarwala R."/>
            <person name="Aravind L."/>
            <person name="Bailey J.A."/>
            <person name="Bateman A."/>
            <person name="Batzoglou S."/>
            <person name="Birney E."/>
            <person name="Bork P."/>
            <person name="Brown D.G."/>
            <person name="Burge C.B."/>
            <person name="Cerutti L."/>
            <person name="Chen H.C."/>
            <person name="Church D."/>
            <person name="Clamp M."/>
            <person name="Copley R.R."/>
            <person name="Doerks T."/>
            <person name="Eddy S.R."/>
            <person name="Eichler E.E."/>
            <person name="Furey T.S."/>
            <person name="Galagan J."/>
            <person name="Gilbert J.G."/>
            <person name="Harmon C."/>
            <person name="Hayashizaki Y."/>
            <person name="Haussler D."/>
            <person name="Hermjakob H."/>
            <person name="Hokamp K."/>
            <person name="Jang W."/>
            <person name="Johnson L.S."/>
            <person name="Jones T.A."/>
            <person name="Kasif S."/>
            <person name="Kaspryzk A."/>
            <person name="Kennedy S."/>
            <person name="Kent W.J."/>
            <person name="Kitts P."/>
            <person name="Koonin E.V."/>
            <person name="Korf I."/>
            <person name="Kulp D."/>
            <person name="Lancet D."/>
            <person name="Lowe T.M."/>
            <person name="McLysaght A."/>
            <person name="Mikkelsen T."/>
            <person name="Moran J.V."/>
            <person name="Mulder N."/>
            <person name="Pollara V.J."/>
            <person name="Ponting C.P."/>
            <person name="Schuler G."/>
            <person name="Schultz J."/>
            <person name="Slater G."/>
            <person name="Smit A.F."/>
            <person name="Stupka E."/>
            <person name="Szustakowski J."/>
            <person name="Thierry-Mieg D."/>
            <person name="Thierry-Mieg J."/>
            <person name="Wagner L."/>
            <person name="Wallis J."/>
            <person name="Wheeler R."/>
            <person name="Williams A."/>
            <person name="Wolf Y.I."/>
            <person name="Wolfe K.H."/>
            <person name="Yang S.P."/>
            <person name="Yeh R.F."/>
            <person name="Collins F."/>
            <person name="Guyer M.S."/>
            <person name="Peterson J."/>
            <person name="Felsenfeld A."/>
            <person name="Wetterstrand K.A."/>
            <person name="Patrinos A."/>
            <person name="Morgan M.J."/>
            <person name="de Jong P."/>
            <person name="Catanese J.J."/>
            <person name="Osoegawa K."/>
            <person name="Shizuya H."/>
            <person name="Choi S."/>
            <person name="Chen Y.J."/>
        </authorList>
    </citation>
    <scope>NUCLEOTIDE SEQUENCE [LARGE SCALE GENOMIC DNA]</scope>
</reference>
<evidence type="ECO:0000256" key="1">
    <source>
        <dbReference type="SAM" id="MobiDB-lite"/>
    </source>
</evidence>
<feature type="region of interest" description="Disordered" evidence="1">
    <location>
        <begin position="31"/>
        <end position="53"/>
    </location>
</feature>
<reference evidence="2" key="3">
    <citation type="journal article" date="2004" name="Nature">
        <title>Finishing the euchromatic sequence of the human genome.</title>
        <authorList>
            <consortium name="International Human Genome Sequencing Consortium"/>
        </authorList>
    </citation>
    <scope>NUCLEOTIDE SEQUENCE [LARGE SCALE GENOMIC DNA]</scope>
</reference>
<protein>
    <submittedName>
        <fullName evidence="2">Transcriptional regulating factor 1</fullName>
    </submittedName>
</protein>
<dbReference type="EMBL" id="AL450325">
    <property type="status" value="NOT_ANNOTATED_CDS"/>
    <property type="molecule type" value="Genomic_DNA"/>
</dbReference>
<proteinExistence type="predicted"/>
<sequence length="89" mass="9887">MGDQQLYKTNHVAHGSENLFYQQPPLGVHSGLSPLMATNTPTPRPARSGPRSLPAVSYTSWTLSPRCLPTKTCEFRSTIWPRCCTLSQQ</sequence>
<dbReference type="EMBL" id="AL138735">
    <property type="status" value="NOT_ANNOTATED_CDS"/>
    <property type="molecule type" value="Genomic_DNA"/>
</dbReference>
<dbReference type="AlphaFoldDB" id="A0A8Q3WKV2"/>
<keyword evidence="3" id="KW-1185">Reference proteome</keyword>
<dbReference type="EMBL" id="KF458152">
    <property type="status" value="NOT_ANNOTATED_CDS"/>
    <property type="molecule type" value="Genomic_DNA"/>
</dbReference>
<dbReference type="GeneTree" id="ENSGT00940000160303"/>
<evidence type="ECO:0000313" key="2">
    <source>
        <dbReference type="Ensembl" id="ENSP00000512280.1"/>
    </source>
</evidence>
<gene>
    <name evidence="2" type="primary">TRERF1</name>
</gene>
<dbReference type="HGNC" id="HGNC:18273">
    <property type="gene designation" value="TRERF1"/>
</dbReference>
<dbReference type="EMBL" id="AL096814">
    <property type="status" value="NOT_ANNOTATED_CDS"/>
    <property type="molecule type" value="Genomic_DNA"/>
</dbReference>
<evidence type="ECO:0000313" key="3">
    <source>
        <dbReference type="Proteomes" id="UP000005640"/>
    </source>
</evidence>
<dbReference type="Proteomes" id="UP000005640">
    <property type="component" value="Chromosome 6"/>
</dbReference>
<organism evidence="2 3">
    <name type="scientific">Homo sapiens</name>
    <name type="common">Human</name>
    <dbReference type="NCBI Taxonomy" id="9606"/>
    <lineage>
        <taxon>Eukaryota</taxon>
        <taxon>Metazoa</taxon>
        <taxon>Chordata</taxon>
        <taxon>Craniata</taxon>
        <taxon>Vertebrata</taxon>
        <taxon>Euteleostomi</taxon>
        <taxon>Mammalia</taxon>
        <taxon>Eutheria</taxon>
        <taxon>Euarchontoglires</taxon>
        <taxon>Primates</taxon>
        <taxon>Haplorrhini</taxon>
        <taxon>Catarrhini</taxon>
        <taxon>Hominidae</taxon>
        <taxon>Homo</taxon>
    </lineage>
</organism>
<dbReference type="EMBL" id="KF458150">
    <property type="status" value="NOT_ANNOTATED_CDS"/>
    <property type="molecule type" value="Genomic_DNA"/>
</dbReference>
<reference evidence="2 3" key="2">
    <citation type="journal article" date="2003" name="Nature">
        <title>The DNA sequence and analysis of human chromosome 6.</title>
        <authorList>
            <person name="Mungall A.J."/>
            <person name="Palmer S.A."/>
            <person name="Sims S.K."/>
            <person name="Edwards C.A."/>
            <person name="Ashurst J.L."/>
            <person name="Wilming L."/>
            <person name="Jones M.C."/>
            <person name="Horton R."/>
            <person name="Hunt S.E."/>
            <person name="Scott C.E."/>
            <person name="Gilbert J.G."/>
            <person name="Clamp M.E."/>
            <person name="Bethel G."/>
            <person name="Milne S."/>
            <person name="Ainscough R."/>
            <person name="Almeida J.P."/>
            <person name="Ambrose K.D."/>
            <person name="Andrews T.D."/>
            <person name="Ashwell R.I."/>
            <person name="Babbage A.K."/>
            <person name="Bagguley C.L."/>
            <person name="Bailey J."/>
            <person name="Banerjee R."/>
            <person name="Barker D.J."/>
            <person name="Barlow K.F."/>
            <person name="Bates K."/>
            <person name="Beare D.M."/>
            <person name="Beasley H."/>
            <person name="Beasley O."/>
            <person name="Bird C.P."/>
            <person name="Blakey S."/>
            <person name="Bray-Allen S."/>
            <person name="Brook J."/>
            <person name="Brown A.J."/>
            <person name="Brown J.Y."/>
            <person name="Burford D.C."/>
            <person name="Burrill W."/>
            <person name="Burton J."/>
            <person name="Carder C."/>
            <person name="Carter N.P."/>
            <person name="Chapman J.C."/>
            <person name="Clark S.Y."/>
            <person name="Clark G."/>
            <person name="Clee C.M."/>
            <person name="Clegg S."/>
            <person name="Cobley V."/>
            <person name="Collier R.E."/>
            <person name="Collins J.E."/>
            <person name="Colman L.K."/>
            <person name="Corby N.R."/>
            <person name="Coville G.J."/>
            <person name="Culley K.M."/>
            <person name="Dhami P."/>
            <person name="Davies J."/>
            <person name="Dunn M."/>
            <person name="Earthrowl M.E."/>
            <person name="Ellington A.E."/>
            <person name="Evans K.A."/>
            <person name="Faulkner L."/>
            <person name="Francis M.D."/>
            <person name="Frankish A."/>
            <person name="Frankland J."/>
            <person name="French L."/>
            <person name="Garner P."/>
            <person name="Garnett J."/>
            <person name="Ghori M.J."/>
            <person name="Gilby L.M."/>
            <person name="Gillson C.J."/>
            <person name="Glithero R.J."/>
            <person name="Grafham D.V."/>
            <person name="Grant M."/>
            <person name="Gribble S."/>
            <person name="Griffiths C."/>
            <person name="Griffiths M."/>
            <person name="Hall R."/>
            <person name="Halls K.S."/>
            <person name="Hammond S."/>
            <person name="Harley J.L."/>
            <person name="Hart E.A."/>
            <person name="Heath P.D."/>
            <person name="Heathcott R."/>
            <person name="Holmes S.J."/>
            <person name="Howden P.J."/>
            <person name="Howe K.L."/>
            <person name="Howell G.R."/>
            <person name="Huckle E."/>
            <person name="Humphray S.J."/>
            <person name="Humphries M.D."/>
            <person name="Hunt A.R."/>
            <person name="Johnson C.M."/>
            <person name="Joy A.A."/>
            <person name="Kay M."/>
            <person name="Keenan S.J."/>
            <person name="Kimberley A.M."/>
            <person name="King A."/>
            <person name="Laird G.K."/>
            <person name="Langford C."/>
            <person name="Lawlor S."/>
            <person name="Leongamornlert D.A."/>
            <person name="Leversha M."/>
            <person name="Lloyd C.R."/>
            <person name="Lloyd D.M."/>
            <person name="Loveland J.E."/>
            <person name="Lovell J."/>
            <person name="Martin S."/>
            <person name="Mashreghi-Mohammadi M."/>
            <person name="Maslen G.L."/>
            <person name="Matthews L."/>
            <person name="McCann O.T."/>
            <person name="McLaren S.J."/>
            <person name="McLay K."/>
            <person name="McMurray A."/>
            <person name="Moore M.J."/>
            <person name="Mullikin J.C."/>
            <person name="Niblett D."/>
            <person name="Nickerson T."/>
            <person name="Novik K.L."/>
            <person name="Oliver K."/>
            <person name="Overton-Larty E.K."/>
            <person name="Parker A."/>
            <person name="Patel R."/>
            <person name="Pearce A.V."/>
            <person name="Peck A.I."/>
            <person name="Phillimore B."/>
            <person name="Phillips S."/>
            <person name="Plumb R.W."/>
            <person name="Porter K.M."/>
            <person name="Ramsey Y."/>
            <person name="Ranby S.A."/>
            <person name="Rice C.M."/>
            <person name="Ross M.T."/>
            <person name="Searle S.M."/>
            <person name="Sehra H.K."/>
            <person name="Sheridan E."/>
            <person name="Skuce C.D."/>
            <person name="Smith S."/>
            <person name="Smith M."/>
            <person name="Spraggon L."/>
            <person name="Squares S.L."/>
            <person name="Steward C.A."/>
            <person name="Sycamore N."/>
            <person name="Tamlyn-Hall G."/>
            <person name="Tester J."/>
            <person name="Theaker A.J."/>
            <person name="Thomas D.W."/>
            <person name="Thorpe A."/>
            <person name="Tracey A."/>
            <person name="Tromans A."/>
            <person name="Tubby B."/>
            <person name="Wall M."/>
            <person name="Wallis J.M."/>
            <person name="West A.P."/>
            <person name="White S.S."/>
            <person name="Whitehead S.L."/>
            <person name="Whittaker H."/>
            <person name="Wild A."/>
            <person name="Willey D.J."/>
            <person name="Wilmer T.E."/>
            <person name="Wood J.M."/>
            <person name="Wray P.W."/>
            <person name="Wyatt J.C."/>
            <person name="Young L."/>
            <person name="Younger R.M."/>
            <person name="Bentley D.R."/>
            <person name="Coulson A."/>
            <person name="Durbin R."/>
            <person name="Hubbard T."/>
            <person name="Sulston J.E."/>
            <person name="Dunham I."/>
            <person name="Rogers J."/>
            <person name="Beck S."/>
        </authorList>
    </citation>
    <scope>NUCLEOTIDE SEQUENCE [LARGE SCALE GENOMIC DNA]</scope>
</reference>
<dbReference type="Ensembl" id="ENST00000372917.9">
    <property type="protein sequence ID" value="ENSP00000362008.6"/>
    <property type="gene ID" value="ENSG00000124496.13"/>
</dbReference>
<dbReference type="OpenTargets" id="ENSG00000124496"/>
<name>A0A8Q3WKV2_HUMAN</name>
<accession>A0A8Q3WKV2</accession>
<reference evidence="2" key="4">
    <citation type="submission" date="2025-05" db="UniProtKB">
        <authorList>
            <consortium name="Ensembl"/>
        </authorList>
    </citation>
    <scope>IDENTIFICATION</scope>
</reference>
<dbReference type="OrthoDB" id="10258692at2759"/>
<dbReference type="Ensembl" id="ENST00000695947.1">
    <property type="protein sequence ID" value="ENSP00000512280.1"/>
    <property type="gene ID" value="ENSG00000124496.13"/>
</dbReference>